<dbReference type="GO" id="GO:0003676">
    <property type="term" value="F:nucleic acid binding"/>
    <property type="evidence" value="ECO:0007669"/>
    <property type="project" value="InterPro"/>
</dbReference>
<dbReference type="Pfam" id="PF13456">
    <property type="entry name" value="RVT_3"/>
    <property type="match status" value="1"/>
</dbReference>
<evidence type="ECO:0000313" key="3">
    <source>
        <dbReference type="Proteomes" id="UP000886595"/>
    </source>
</evidence>
<evidence type="ECO:0000259" key="1">
    <source>
        <dbReference type="Pfam" id="PF13456"/>
    </source>
</evidence>
<feature type="domain" description="RNase H type-1" evidence="1">
    <location>
        <begin position="12"/>
        <end position="65"/>
    </location>
</feature>
<dbReference type="AlphaFoldDB" id="A0A8X7WNG5"/>
<dbReference type="Proteomes" id="UP000886595">
    <property type="component" value="Unassembled WGS sequence"/>
</dbReference>
<sequence length="102" mass="11341">MGSVIIKELHFFWGSAITGKSSSALEAEEKSLIASIQHAWSLGITSILFEGDSQQLVNILTGKQTIVLIDRTFTYGARKSEFVHFVSQDELIMNLQIVWLGL</sequence>
<dbReference type="GO" id="GO:0004523">
    <property type="term" value="F:RNA-DNA hybrid ribonuclease activity"/>
    <property type="evidence" value="ECO:0007669"/>
    <property type="project" value="InterPro"/>
</dbReference>
<comment type="caution">
    <text evidence="2">The sequence shown here is derived from an EMBL/GenBank/DDBJ whole genome shotgun (WGS) entry which is preliminary data.</text>
</comment>
<accession>A0A8X7WNG5</accession>
<protein>
    <recommendedName>
        <fullName evidence="1">RNase H type-1 domain-containing protein</fullName>
    </recommendedName>
</protein>
<name>A0A8X7WNG5_BRACI</name>
<proteinExistence type="predicted"/>
<dbReference type="InterPro" id="IPR002156">
    <property type="entry name" value="RNaseH_domain"/>
</dbReference>
<organism evidence="2 3">
    <name type="scientific">Brassica carinata</name>
    <name type="common">Ethiopian mustard</name>
    <name type="synonym">Abyssinian cabbage</name>
    <dbReference type="NCBI Taxonomy" id="52824"/>
    <lineage>
        <taxon>Eukaryota</taxon>
        <taxon>Viridiplantae</taxon>
        <taxon>Streptophyta</taxon>
        <taxon>Embryophyta</taxon>
        <taxon>Tracheophyta</taxon>
        <taxon>Spermatophyta</taxon>
        <taxon>Magnoliopsida</taxon>
        <taxon>eudicotyledons</taxon>
        <taxon>Gunneridae</taxon>
        <taxon>Pentapetalae</taxon>
        <taxon>rosids</taxon>
        <taxon>malvids</taxon>
        <taxon>Brassicales</taxon>
        <taxon>Brassicaceae</taxon>
        <taxon>Brassiceae</taxon>
        <taxon>Brassica</taxon>
    </lineage>
</organism>
<keyword evidence="3" id="KW-1185">Reference proteome</keyword>
<reference evidence="2 3" key="1">
    <citation type="submission" date="2020-02" db="EMBL/GenBank/DDBJ databases">
        <authorList>
            <person name="Ma Q."/>
            <person name="Huang Y."/>
            <person name="Song X."/>
            <person name="Pei D."/>
        </authorList>
    </citation>
    <scope>NUCLEOTIDE SEQUENCE [LARGE SCALE GENOMIC DNA]</scope>
    <source>
        <strain evidence="2">Sxm20200214</strain>
        <tissue evidence="2">Leaf</tissue>
    </source>
</reference>
<gene>
    <name evidence="2" type="ORF">Bca52824_004079</name>
</gene>
<dbReference type="EMBL" id="JAAMPC010000001">
    <property type="protein sequence ID" value="KAG2332899.1"/>
    <property type="molecule type" value="Genomic_DNA"/>
</dbReference>
<evidence type="ECO:0000313" key="2">
    <source>
        <dbReference type="EMBL" id="KAG2332899.1"/>
    </source>
</evidence>